<dbReference type="InterPro" id="IPR046347">
    <property type="entry name" value="bZIP_sf"/>
</dbReference>
<dbReference type="GO" id="GO:0003700">
    <property type="term" value="F:DNA-binding transcription factor activity"/>
    <property type="evidence" value="ECO:0007669"/>
    <property type="project" value="InterPro"/>
</dbReference>
<dbReference type="GO" id="GO:0003677">
    <property type="term" value="F:DNA binding"/>
    <property type="evidence" value="ECO:0007669"/>
    <property type="project" value="UniProtKB-KW"/>
</dbReference>
<evidence type="ECO:0000313" key="9">
    <source>
        <dbReference type="EMBL" id="KAK9269851.1"/>
    </source>
</evidence>
<keyword evidence="5" id="KW-0539">Nucleus</keyword>
<feature type="coiled-coil region" evidence="6">
    <location>
        <begin position="31"/>
        <end position="114"/>
    </location>
</feature>
<feature type="compositionally biased region" description="Low complexity" evidence="7">
    <location>
        <begin position="148"/>
        <end position="168"/>
    </location>
</feature>
<keyword evidence="4" id="KW-0804">Transcription</keyword>
<keyword evidence="10" id="KW-1185">Reference proteome</keyword>
<comment type="subcellular location">
    <subcellularLocation>
        <location evidence="1">Nucleus</location>
    </subcellularLocation>
</comment>
<dbReference type="PANTHER" id="PTHR13690">
    <property type="entry name" value="TRANSCRIPTION FACTOR POSF21-RELATED"/>
    <property type="match status" value="1"/>
</dbReference>
<dbReference type="EMBL" id="JBBPBK010000014">
    <property type="protein sequence ID" value="KAK9269851.1"/>
    <property type="molecule type" value="Genomic_DNA"/>
</dbReference>
<dbReference type="GO" id="GO:0005634">
    <property type="term" value="C:nucleus"/>
    <property type="evidence" value="ECO:0007669"/>
    <property type="project" value="UniProtKB-SubCell"/>
</dbReference>
<dbReference type="PANTHER" id="PTHR13690:SF80">
    <property type="entry name" value="BZIP TRANSCRIPTION FACTOR FAMILY PROTEIN-RELATED"/>
    <property type="match status" value="1"/>
</dbReference>
<dbReference type="SUPFAM" id="SSF57959">
    <property type="entry name" value="Leucine zipper domain"/>
    <property type="match status" value="1"/>
</dbReference>
<feature type="region of interest" description="Disordered" evidence="7">
    <location>
        <begin position="148"/>
        <end position="183"/>
    </location>
</feature>
<dbReference type="FunFam" id="1.20.5.170:FF:000009">
    <property type="entry name" value="probable transcription factor PosF21"/>
    <property type="match status" value="1"/>
</dbReference>
<dbReference type="CDD" id="cd14703">
    <property type="entry name" value="bZIP_plant_RF2"/>
    <property type="match status" value="1"/>
</dbReference>
<dbReference type="Proteomes" id="UP001415857">
    <property type="component" value="Unassembled WGS sequence"/>
</dbReference>
<sequence>MANEKLAEIASSDPKRVKRILANRQSAARSKERKLQYISELEHKVQTLQTEATTLSAQLTLLQRDSAGLTSQNNELKFRLQAMEQQAQLRDALHDALTAEVQHLKIAAAELSGETHLSNCMSQQLSINHQMFQLQHQQPSQLKIYQLQQQQRHQQQQQAQHPQHNQLQSLHQNGESAKHESKQ</sequence>
<evidence type="ECO:0000256" key="4">
    <source>
        <dbReference type="ARBA" id="ARBA00023163"/>
    </source>
</evidence>
<keyword evidence="3" id="KW-0238">DNA-binding</keyword>
<gene>
    <name evidence="9" type="ORF">L1049_025424</name>
</gene>
<dbReference type="Pfam" id="PF00170">
    <property type="entry name" value="bZIP_1"/>
    <property type="match status" value="1"/>
</dbReference>
<dbReference type="InterPro" id="IPR044759">
    <property type="entry name" value="bZIP_RF2"/>
</dbReference>
<protein>
    <recommendedName>
        <fullName evidence="8">BZIP domain-containing protein</fullName>
    </recommendedName>
</protein>
<name>A0AAP0R8F6_LIQFO</name>
<keyword evidence="6" id="KW-0175">Coiled coil</keyword>
<evidence type="ECO:0000313" key="10">
    <source>
        <dbReference type="Proteomes" id="UP001415857"/>
    </source>
</evidence>
<evidence type="ECO:0000256" key="7">
    <source>
        <dbReference type="SAM" id="MobiDB-lite"/>
    </source>
</evidence>
<dbReference type="AlphaFoldDB" id="A0AAP0R8F6"/>
<dbReference type="SMART" id="SM00338">
    <property type="entry name" value="BRLZ"/>
    <property type="match status" value="1"/>
</dbReference>
<evidence type="ECO:0000256" key="1">
    <source>
        <dbReference type="ARBA" id="ARBA00004123"/>
    </source>
</evidence>
<dbReference type="PROSITE" id="PS50217">
    <property type="entry name" value="BZIP"/>
    <property type="match status" value="1"/>
</dbReference>
<keyword evidence="2" id="KW-0805">Transcription regulation</keyword>
<evidence type="ECO:0000256" key="5">
    <source>
        <dbReference type="ARBA" id="ARBA00023242"/>
    </source>
</evidence>
<feature type="domain" description="BZIP" evidence="8">
    <location>
        <begin position="13"/>
        <end position="76"/>
    </location>
</feature>
<evidence type="ECO:0000256" key="3">
    <source>
        <dbReference type="ARBA" id="ARBA00023125"/>
    </source>
</evidence>
<dbReference type="Gene3D" id="1.20.5.170">
    <property type="match status" value="1"/>
</dbReference>
<dbReference type="InterPro" id="IPR004827">
    <property type="entry name" value="bZIP"/>
</dbReference>
<evidence type="ECO:0000256" key="6">
    <source>
        <dbReference type="SAM" id="Coils"/>
    </source>
</evidence>
<evidence type="ECO:0000259" key="8">
    <source>
        <dbReference type="PROSITE" id="PS50217"/>
    </source>
</evidence>
<evidence type="ECO:0000256" key="2">
    <source>
        <dbReference type="ARBA" id="ARBA00023015"/>
    </source>
</evidence>
<comment type="caution">
    <text evidence="9">The sequence shown here is derived from an EMBL/GenBank/DDBJ whole genome shotgun (WGS) entry which is preliminary data.</text>
</comment>
<accession>A0AAP0R8F6</accession>
<proteinExistence type="predicted"/>
<organism evidence="9 10">
    <name type="scientific">Liquidambar formosana</name>
    <name type="common">Formosan gum</name>
    <dbReference type="NCBI Taxonomy" id="63359"/>
    <lineage>
        <taxon>Eukaryota</taxon>
        <taxon>Viridiplantae</taxon>
        <taxon>Streptophyta</taxon>
        <taxon>Embryophyta</taxon>
        <taxon>Tracheophyta</taxon>
        <taxon>Spermatophyta</taxon>
        <taxon>Magnoliopsida</taxon>
        <taxon>eudicotyledons</taxon>
        <taxon>Gunneridae</taxon>
        <taxon>Pentapetalae</taxon>
        <taxon>Saxifragales</taxon>
        <taxon>Altingiaceae</taxon>
        <taxon>Liquidambar</taxon>
    </lineage>
</organism>
<reference evidence="9 10" key="1">
    <citation type="journal article" date="2024" name="Plant J.">
        <title>Genome sequences and population genomics reveal climatic adaptation and genomic divergence between two closely related sweetgum species.</title>
        <authorList>
            <person name="Xu W.Q."/>
            <person name="Ren C.Q."/>
            <person name="Zhang X.Y."/>
            <person name="Comes H.P."/>
            <person name="Liu X.H."/>
            <person name="Li Y.G."/>
            <person name="Kettle C.J."/>
            <person name="Jalonen R."/>
            <person name="Gaisberger H."/>
            <person name="Ma Y.Z."/>
            <person name="Qiu Y.X."/>
        </authorList>
    </citation>
    <scope>NUCLEOTIDE SEQUENCE [LARGE SCALE GENOMIC DNA]</scope>
    <source>
        <strain evidence="9">Hangzhou</strain>
    </source>
</reference>